<keyword evidence="3" id="KW-0813">Transport</keyword>
<dbReference type="PANTHER" id="PTHR45663">
    <property type="entry name" value="GEO12009P1"/>
    <property type="match status" value="1"/>
</dbReference>
<dbReference type="RefSeq" id="WP_004839593.1">
    <property type="nucleotide sequence ID" value="NZ_GG700527.1"/>
</dbReference>
<keyword evidence="11" id="KW-0456">Lyase</keyword>
<dbReference type="InterPro" id="IPR005746">
    <property type="entry name" value="Thioredoxin"/>
</dbReference>
<dbReference type="InterPro" id="IPR036249">
    <property type="entry name" value="Thioredoxin-like_sf"/>
</dbReference>
<evidence type="ECO:0000256" key="4">
    <source>
        <dbReference type="ARBA" id="ARBA00022982"/>
    </source>
</evidence>
<reference evidence="11 12" key="1">
    <citation type="submission" date="2009-08" db="EMBL/GenBank/DDBJ databases">
        <authorList>
            <person name="Muzny D."/>
            <person name="Qin X."/>
            <person name="Deng J."/>
            <person name="Jiang H."/>
            <person name="Liu Y."/>
            <person name="Qu J."/>
            <person name="Song X.-Z."/>
            <person name="Zhang L."/>
            <person name="Thornton R."/>
            <person name="Coyle M."/>
            <person name="Francisco L."/>
            <person name="Jackson L."/>
            <person name="Javaid M."/>
            <person name="Korchina V."/>
            <person name="Kovar C."/>
            <person name="Mata R."/>
            <person name="Mathew T."/>
            <person name="Ngo R."/>
            <person name="Nguyen L."/>
            <person name="Nguyen N."/>
            <person name="Okwuonu G."/>
            <person name="Ongeri F."/>
            <person name="Pham C."/>
            <person name="Simmons D."/>
            <person name="Wilczek-Boney K."/>
            <person name="Hale W."/>
            <person name="Jakkamsetti A."/>
            <person name="Pham P."/>
            <person name="Ruth R."/>
            <person name="San Lucas F."/>
            <person name="Warren J."/>
            <person name="Zhang J."/>
            <person name="Zhao Z."/>
            <person name="Zhou C."/>
            <person name="Zhu D."/>
            <person name="Lee S."/>
            <person name="Bess C."/>
            <person name="Blankenburg K."/>
            <person name="Forbes L."/>
            <person name="Fu Q."/>
            <person name="Gubbala S."/>
            <person name="Hirani K."/>
            <person name="Jayaseelan J.C."/>
            <person name="Lara F."/>
            <person name="Munidasa M."/>
            <person name="Palculict T."/>
            <person name="Patil S."/>
            <person name="Pu L.-L."/>
            <person name="Saada N."/>
            <person name="Tang L."/>
            <person name="Weissenberger G."/>
            <person name="Zhu Y."/>
            <person name="Hemphill L."/>
            <person name="Shang Y."/>
            <person name="Youmans B."/>
            <person name="Ayvaz T."/>
            <person name="Ross M."/>
            <person name="Santibanez J."/>
            <person name="Aqrawi P."/>
            <person name="Gross S."/>
            <person name="Joshi V."/>
            <person name="Fowler G."/>
            <person name="Nazareth L."/>
            <person name="Reid J."/>
            <person name="Worley K."/>
            <person name="Petrosino J."/>
            <person name="Highlander S."/>
            <person name="Gibbs R."/>
            <person name="Gibbs R."/>
        </authorList>
    </citation>
    <scope>NUCLEOTIDE SEQUENCE [LARGE SCALE GENOMIC DNA]</scope>
    <source>
        <strain evidence="11 12">ATCC 51170</strain>
    </source>
</reference>
<evidence type="ECO:0000256" key="5">
    <source>
        <dbReference type="ARBA" id="ARBA00023157"/>
    </source>
</evidence>
<feature type="site" description="Deprotonates C-terminal active site Cys" evidence="8">
    <location>
        <position position="27"/>
    </location>
</feature>
<evidence type="ECO:0000256" key="6">
    <source>
        <dbReference type="ARBA" id="ARBA00023284"/>
    </source>
</evidence>
<sequence>MEDIMKEINTSEFDTHVLENEGIVLVDFSATWCGPCKMQKPVLEEMEGEVDFEIYSVDVDENPDLAGRYNVNAVPSMMLFKGGVLKNTLVGFQAKEVILEEIEKLK</sequence>
<dbReference type="PANTHER" id="PTHR45663:SF11">
    <property type="entry name" value="GEO12009P1"/>
    <property type="match status" value="1"/>
</dbReference>
<keyword evidence="5 9" id="KW-1015">Disulfide bond</keyword>
<protein>
    <recommendedName>
        <fullName evidence="2 7">Thioredoxin</fullName>
    </recommendedName>
</protein>
<keyword evidence="4" id="KW-0249">Electron transport</keyword>
<gene>
    <name evidence="11" type="primary">ubiD</name>
    <name evidence="11" type="ORF">HMPREF0078_1545</name>
</gene>
<dbReference type="PROSITE" id="PS51352">
    <property type="entry name" value="THIOREDOXIN_2"/>
    <property type="match status" value="1"/>
</dbReference>
<dbReference type="SUPFAM" id="SSF52833">
    <property type="entry name" value="Thioredoxin-like"/>
    <property type="match status" value="1"/>
</dbReference>
<name>C7HW94_9FIRM</name>
<dbReference type="PIRSF" id="PIRSF000077">
    <property type="entry name" value="Thioredoxin"/>
    <property type="match status" value="1"/>
</dbReference>
<feature type="site" description="Contributes to redox potential value" evidence="8">
    <location>
        <position position="34"/>
    </location>
</feature>
<evidence type="ECO:0000256" key="3">
    <source>
        <dbReference type="ARBA" id="ARBA00022448"/>
    </source>
</evidence>
<dbReference type="GO" id="GO:0015035">
    <property type="term" value="F:protein-disulfide reductase activity"/>
    <property type="evidence" value="ECO:0007669"/>
    <property type="project" value="InterPro"/>
</dbReference>
<dbReference type="CDD" id="cd02947">
    <property type="entry name" value="TRX_family"/>
    <property type="match status" value="1"/>
</dbReference>
<evidence type="ECO:0000256" key="7">
    <source>
        <dbReference type="PIRNR" id="PIRNR000077"/>
    </source>
</evidence>
<dbReference type="GO" id="GO:0016829">
    <property type="term" value="F:lyase activity"/>
    <property type="evidence" value="ECO:0007669"/>
    <property type="project" value="UniProtKB-KW"/>
</dbReference>
<evidence type="ECO:0000313" key="12">
    <source>
        <dbReference type="Proteomes" id="UP000003821"/>
    </source>
</evidence>
<keyword evidence="12" id="KW-1185">Reference proteome</keyword>
<dbReference type="AlphaFoldDB" id="C7HW94"/>
<dbReference type="InterPro" id="IPR017937">
    <property type="entry name" value="Thioredoxin_CS"/>
</dbReference>
<feature type="disulfide bond" description="Redox-active" evidence="9">
    <location>
        <begin position="33"/>
        <end position="36"/>
    </location>
</feature>
<feature type="domain" description="Thioredoxin" evidence="10">
    <location>
        <begin position="1"/>
        <end position="106"/>
    </location>
</feature>
<evidence type="ECO:0000256" key="1">
    <source>
        <dbReference type="ARBA" id="ARBA00008987"/>
    </source>
</evidence>
<dbReference type="PRINTS" id="PR00421">
    <property type="entry name" value="THIOREDOXIN"/>
</dbReference>
<evidence type="ECO:0000256" key="9">
    <source>
        <dbReference type="PIRSR" id="PIRSR000077-4"/>
    </source>
</evidence>
<dbReference type="HOGENOM" id="CLU_090389_10_2_9"/>
<proteinExistence type="inferred from homology"/>
<accession>C7HW94</accession>
<dbReference type="Gene3D" id="3.40.30.10">
    <property type="entry name" value="Glutaredoxin"/>
    <property type="match status" value="1"/>
</dbReference>
<comment type="caution">
    <text evidence="11">The sequence shown here is derived from an EMBL/GenBank/DDBJ whole genome shotgun (WGS) entry which is preliminary data.</text>
</comment>
<evidence type="ECO:0000256" key="8">
    <source>
        <dbReference type="PIRSR" id="PIRSR000077-1"/>
    </source>
</evidence>
<keyword evidence="6 9" id="KW-0676">Redox-active center</keyword>
<feature type="site" description="Contributes to redox potential value" evidence="8">
    <location>
        <position position="35"/>
    </location>
</feature>
<feature type="active site" description="Nucleophile" evidence="8">
    <location>
        <position position="36"/>
    </location>
</feature>
<dbReference type="PROSITE" id="PS00194">
    <property type="entry name" value="THIOREDOXIN_1"/>
    <property type="match status" value="1"/>
</dbReference>
<evidence type="ECO:0000259" key="10">
    <source>
        <dbReference type="PROSITE" id="PS51352"/>
    </source>
</evidence>
<feature type="active site" description="Nucleophile" evidence="8">
    <location>
        <position position="33"/>
    </location>
</feature>
<dbReference type="Proteomes" id="UP000003821">
    <property type="component" value="Unassembled WGS sequence"/>
</dbReference>
<comment type="similarity">
    <text evidence="1 7">Belongs to the thioredoxin family.</text>
</comment>
<dbReference type="Pfam" id="PF00085">
    <property type="entry name" value="Thioredoxin"/>
    <property type="match status" value="1"/>
</dbReference>
<evidence type="ECO:0000313" key="11">
    <source>
        <dbReference type="EMBL" id="EEU11977.1"/>
    </source>
</evidence>
<evidence type="ECO:0000256" key="2">
    <source>
        <dbReference type="ARBA" id="ARBA00020570"/>
    </source>
</evidence>
<dbReference type="InterPro" id="IPR013766">
    <property type="entry name" value="Thioredoxin_domain"/>
</dbReference>
<organism evidence="11 12">
    <name type="scientific">Anaerococcus vaginalis ATCC 51170</name>
    <dbReference type="NCBI Taxonomy" id="655811"/>
    <lineage>
        <taxon>Bacteria</taxon>
        <taxon>Bacillati</taxon>
        <taxon>Bacillota</taxon>
        <taxon>Tissierellia</taxon>
        <taxon>Tissierellales</taxon>
        <taxon>Peptoniphilaceae</taxon>
        <taxon>Anaerococcus</taxon>
    </lineage>
</organism>
<dbReference type="EMBL" id="ACXU01000022">
    <property type="protein sequence ID" value="EEU11977.1"/>
    <property type="molecule type" value="Genomic_DNA"/>
</dbReference>
<dbReference type="eggNOG" id="COG3118">
    <property type="taxonomic scope" value="Bacteria"/>
</dbReference>
<dbReference type="GO" id="GO:0005737">
    <property type="term" value="C:cytoplasm"/>
    <property type="evidence" value="ECO:0007669"/>
    <property type="project" value="TreeGrafter"/>
</dbReference>